<organism evidence="2 3">
    <name type="scientific">Lichenicola cladoniae</name>
    <dbReference type="NCBI Taxonomy" id="1484109"/>
    <lineage>
        <taxon>Bacteria</taxon>
        <taxon>Pseudomonadati</taxon>
        <taxon>Pseudomonadota</taxon>
        <taxon>Alphaproteobacteria</taxon>
        <taxon>Acetobacterales</taxon>
        <taxon>Acetobacteraceae</taxon>
        <taxon>Lichenicola</taxon>
    </lineage>
</organism>
<feature type="region of interest" description="Disordered" evidence="1">
    <location>
        <begin position="1"/>
        <end position="35"/>
    </location>
</feature>
<evidence type="ECO:0000313" key="2">
    <source>
        <dbReference type="EMBL" id="QKE92606.1"/>
    </source>
</evidence>
<dbReference type="EMBL" id="CP053708">
    <property type="protein sequence ID" value="QKE92606.1"/>
    <property type="molecule type" value="Genomic_DNA"/>
</dbReference>
<dbReference type="KEGG" id="lck:HN018_11560"/>
<protein>
    <submittedName>
        <fullName evidence="2">Uncharacterized protein</fullName>
    </submittedName>
</protein>
<accession>A0A6M8HWJ2</accession>
<sequence>MVRHASKAVRPVASTTAGAAAGAWSPGNCGREPAAPAVDTSTIERYNASVDQVTAYEKAARSYNACVSKEATAEQTSISNNARSRIDSIQSVSAGVQKRIAANFTSLTGALRDAGAKLQGKPGKK</sequence>
<reference evidence="2 3" key="1">
    <citation type="journal article" date="2014" name="World J. Microbiol. Biotechnol.">
        <title>Biodiversity and physiological characteristics of Antarctic and Arctic lichens-associated bacteria.</title>
        <authorList>
            <person name="Lee Y.M."/>
            <person name="Kim E.H."/>
            <person name="Lee H.K."/>
            <person name="Hong S.G."/>
        </authorList>
    </citation>
    <scope>NUCLEOTIDE SEQUENCE [LARGE SCALE GENOMIC DNA]</scope>
    <source>
        <strain evidence="2 3">PAMC 26569</strain>
    </source>
</reference>
<name>A0A6M8HWJ2_9PROT</name>
<evidence type="ECO:0000256" key="1">
    <source>
        <dbReference type="SAM" id="MobiDB-lite"/>
    </source>
</evidence>
<feature type="compositionally biased region" description="Low complexity" evidence="1">
    <location>
        <begin position="13"/>
        <end position="23"/>
    </location>
</feature>
<evidence type="ECO:0000313" key="3">
    <source>
        <dbReference type="Proteomes" id="UP000500767"/>
    </source>
</evidence>
<keyword evidence="3" id="KW-1185">Reference proteome</keyword>
<proteinExistence type="predicted"/>
<gene>
    <name evidence="2" type="ORF">HN018_11560</name>
</gene>
<dbReference type="Proteomes" id="UP000500767">
    <property type="component" value="Chromosome"/>
</dbReference>
<dbReference type="AlphaFoldDB" id="A0A6M8HWJ2"/>